<name>A0AAW5TLL5_9LACT</name>
<dbReference type="EMBL" id="JAOQNN010000001">
    <property type="protein sequence ID" value="MCW2279692.1"/>
    <property type="molecule type" value="Genomic_DNA"/>
</dbReference>
<gene>
    <name evidence="1" type="ORF">M2256_000150</name>
</gene>
<sequence length="29" mass="3366">MIQHKKLYDSKNSRAWGATSKLTLEFKLA</sequence>
<dbReference type="Proteomes" id="UP001207687">
    <property type="component" value="Unassembled WGS sequence"/>
</dbReference>
<proteinExistence type="predicted"/>
<evidence type="ECO:0000313" key="1">
    <source>
        <dbReference type="EMBL" id="MCW2279692.1"/>
    </source>
</evidence>
<comment type="caution">
    <text evidence="1">The sequence shown here is derived from an EMBL/GenBank/DDBJ whole genome shotgun (WGS) entry which is preliminary data.</text>
</comment>
<protein>
    <submittedName>
        <fullName evidence="1">Uncharacterized protein</fullName>
    </submittedName>
</protein>
<reference evidence="1" key="1">
    <citation type="submission" date="2023-08" db="EMBL/GenBank/DDBJ databases">
        <title>Genomic analyses of the natural microbiome of Caenorhabditis elegans.</title>
        <authorList>
            <person name="Samuel B."/>
        </authorList>
    </citation>
    <scope>NUCLEOTIDE SEQUENCE</scope>
    <source>
        <strain evidence="1">BIGb0220</strain>
    </source>
</reference>
<organism evidence="1 2">
    <name type="scientific">Lactococcus lactis</name>
    <dbReference type="NCBI Taxonomy" id="1358"/>
    <lineage>
        <taxon>Bacteria</taxon>
        <taxon>Bacillati</taxon>
        <taxon>Bacillota</taxon>
        <taxon>Bacilli</taxon>
        <taxon>Lactobacillales</taxon>
        <taxon>Streptococcaceae</taxon>
        <taxon>Lactococcus</taxon>
    </lineage>
</organism>
<dbReference type="AlphaFoldDB" id="A0AAW5TLL5"/>
<evidence type="ECO:0000313" key="2">
    <source>
        <dbReference type="Proteomes" id="UP001207687"/>
    </source>
</evidence>
<accession>A0AAW5TLL5</accession>